<name>X1U8J0_9ZZZZ</name>
<dbReference type="EMBL" id="BARW01024812">
    <property type="protein sequence ID" value="GAI96170.1"/>
    <property type="molecule type" value="Genomic_DNA"/>
</dbReference>
<sequence length="71" mass="7745">MISDLEPQDPNLGPPLPKALHILWPKELKGPPGSIAYRAQSYAAGLMRAGKATPEQALERAKKWIQGVTKL</sequence>
<proteinExistence type="predicted"/>
<evidence type="ECO:0000313" key="1">
    <source>
        <dbReference type="EMBL" id="GAI96170.1"/>
    </source>
</evidence>
<protein>
    <submittedName>
        <fullName evidence="1">Uncharacterized protein</fullName>
    </submittedName>
</protein>
<accession>X1U8J0</accession>
<reference evidence="1" key="1">
    <citation type="journal article" date="2014" name="Front. Microbiol.">
        <title>High frequency of phylogenetically diverse reductive dehalogenase-homologous genes in deep subseafloor sedimentary metagenomes.</title>
        <authorList>
            <person name="Kawai M."/>
            <person name="Futagami T."/>
            <person name="Toyoda A."/>
            <person name="Takaki Y."/>
            <person name="Nishi S."/>
            <person name="Hori S."/>
            <person name="Arai W."/>
            <person name="Tsubouchi T."/>
            <person name="Morono Y."/>
            <person name="Uchiyama I."/>
            <person name="Ito T."/>
            <person name="Fujiyama A."/>
            <person name="Inagaki F."/>
            <person name="Takami H."/>
        </authorList>
    </citation>
    <scope>NUCLEOTIDE SEQUENCE</scope>
    <source>
        <strain evidence="1">Expedition CK06-06</strain>
    </source>
</reference>
<dbReference type="AlphaFoldDB" id="X1U8J0"/>
<organism evidence="1">
    <name type="scientific">marine sediment metagenome</name>
    <dbReference type="NCBI Taxonomy" id="412755"/>
    <lineage>
        <taxon>unclassified sequences</taxon>
        <taxon>metagenomes</taxon>
        <taxon>ecological metagenomes</taxon>
    </lineage>
</organism>
<gene>
    <name evidence="1" type="ORF">S12H4_40821</name>
</gene>
<comment type="caution">
    <text evidence="1">The sequence shown here is derived from an EMBL/GenBank/DDBJ whole genome shotgun (WGS) entry which is preliminary data.</text>
</comment>